<comment type="cofactor">
    <cofactor evidence="1 8">
        <name>heme</name>
        <dbReference type="ChEBI" id="CHEBI:30413"/>
    </cofactor>
</comment>
<dbReference type="InterPro" id="IPR002401">
    <property type="entry name" value="Cyt_P450_E_grp-I"/>
</dbReference>
<evidence type="ECO:0000313" key="9">
    <source>
        <dbReference type="EMBL" id="ORE88932.1"/>
    </source>
</evidence>
<keyword evidence="5" id="KW-0560">Oxidoreductase</keyword>
<keyword evidence="7" id="KW-0503">Monooxygenase</keyword>
<evidence type="ECO:0000256" key="6">
    <source>
        <dbReference type="ARBA" id="ARBA00023004"/>
    </source>
</evidence>
<dbReference type="PANTHER" id="PTHR24286:SF24">
    <property type="entry name" value="LANOSTEROL 14-ALPHA DEMETHYLASE"/>
    <property type="match status" value="1"/>
</dbReference>
<dbReference type="InterPro" id="IPR036396">
    <property type="entry name" value="Cyt_P450_sf"/>
</dbReference>
<evidence type="ECO:0000256" key="1">
    <source>
        <dbReference type="ARBA" id="ARBA00001971"/>
    </source>
</evidence>
<organism evidence="9 10">
    <name type="scientific">Oceanococcus atlanticus</name>
    <dbReference type="NCBI Taxonomy" id="1317117"/>
    <lineage>
        <taxon>Bacteria</taxon>
        <taxon>Pseudomonadati</taxon>
        <taxon>Pseudomonadota</taxon>
        <taxon>Gammaproteobacteria</taxon>
        <taxon>Chromatiales</taxon>
        <taxon>Oceanococcaceae</taxon>
        <taxon>Oceanococcus</taxon>
    </lineage>
</organism>
<evidence type="ECO:0000256" key="4">
    <source>
        <dbReference type="ARBA" id="ARBA00022723"/>
    </source>
</evidence>
<dbReference type="GO" id="GO:0016705">
    <property type="term" value="F:oxidoreductase activity, acting on paired donors, with incorporation or reduction of molecular oxygen"/>
    <property type="evidence" value="ECO:0007669"/>
    <property type="project" value="InterPro"/>
</dbReference>
<dbReference type="GO" id="GO:0020037">
    <property type="term" value="F:heme binding"/>
    <property type="evidence" value="ECO:0007669"/>
    <property type="project" value="InterPro"/>
</dbReference>
<dbReference type="AlphaFoldDB" id="A0A1Y1SGY4"/>
<accession>A0A1Y1SGY4</accession>
<keyword evidence="10" id="KW-1185">Reference proteome</keyword>
<dbReference type="PRINTS" id="PR00463">
    <property type="entry name" value="EP450I"/>
</dbReference>
<keyword evidence="6 8" id="KW-0408">Iron</keyword>
<dbReference type="GO" id="GO:0016125">
    <property type="term" value="P:sterol metabolic process"/>
    <property type="evidence" value="ECO:0007669"/>
    <property type="project" value="TreeGrafter"/>
</dbReference>
<feature type="binding site" description="axial binding residue" evidence="8">
    <location>
        <position position="403"/>
    </location>
    <ligand>
        <name>heme</name>
        <dbReference type="ChEBI" id="CHEBI:30413"/>
    </ligand>
    <ligandPart>
        <name>Fe</name>
        <dbReference type="ChEBI" id="CHEBI:18248"/>
    </ligandPart>
</feature>
<evidence type="ECO:0000256" key="8">
    <source>
        <dbReference type="PIRSR" id="PIRSR602401-1"/>
    </source>
</evidence>
<evidence type="ECO:0000256" key="7">
    <source>
        <dbReference type="ARBA" id="ARBA00023033"/>
    </source>
</evidence>
<dbReference type="GO" id="GO:0004497">
    <property type="term" value="F:monooxygenase activity"/>
    <property type="evidence" value="ECO:0007669"/>
    <property type="project" value="UniProtKB-KW"/>
</dbReference>
<gene>
    <name evidence="9" type="ORF">ATO7_03615</name>
</gene>
<sequence>MSATAEISDNIATKTTPKVAGLPLIGNTLDMAKDPAKFFVDCYRKHGPVFKINILGKPYKVMGGVEAATFMGTREGKECLRSKEFWQGLVKEFDAHLALPGADGDDHKEMREILRHGYSKDAIKGRYNQLLKITDGSIERDWKPGTKVPVLQAFQFMVTDQLGTILTGSAPLEYVEDIRVTILNILNVLVTRQRPRFLLLNPAYRKAKQRVFELGDKMRAEYLANPDARSEENRNLIDDIMQANLNGSHIMPDHNLRLQLVAPYVAGLDTVANTTAAITYTVLKNPDVLARIHAEVDALFADGDIDEAGLMKKIPVLQAAIMETMRLYPIAVAQMRCANKDFVFEGHQFHEGEMIYIATCVPHFMEELYPDPYTFDVDRYEKPRAEHRQTGAYSPYGRGPHTCLGKSLAEVQLALTMARLFYRLDLSLESPDYQLKTKTAPTPGPAMSYKLKVNGYRN</sequence>
<dbReference type="InterPro" id="IPR001128">
    <property type="entry name" value="Cyt_P450"/>
</dbReference>
<dbReference type="PRINTS" id="PR00385">
    <property type="entry name" value="P450"/>
</dbReference>
<dbReference type="EMBL" id="AQQV01000001">
    <property type="protein sequence ID" value="ORE88932.1"/>
    <property type="molecule type" value="Genomic_DNA"/>
</dbReference>
<protein>
    <submittedName>
        <fullName evidence="9">Cytochrome P450</fullName>
    </submittedName>
</protein>
<dbReference type="PANTHER" id="PTHR24286">
    <property type="entry name" value="CYTOCHROME P450 26"/>
    <property type="match status" value="1"/>
</dbReference>
<dbReference type="RefSeq" id="WP_206044779.1">
    <property type="nucleotide sequence ID" value="NZ_AQQV01000001.1"/>
</dbReference>
<evidence type="ECO:0000256" key="3">
    <source>
        <dbReference type="ARBA" id="ARBA00022617"/>
    </source>
</evidence>
<keyword evidence="3 8" id="KW-0349">Heme</keyword>
<proteinExistence type="inferred from homology"/>
<evidence type="ECO:0000256" key="2">
    <source>
        <dbReference type="ARBA" id="ARBA00010617"/>
    </source>
</evidence>
<keyword evidence="4 8" id="KW-0479">Metal-binding</keyword>
<dbReference type="STRING" id="1317117.ATO7_03615"/>
<dbReference type="CDD" id="cd00302">
    <property type="entry name" value="cytochrome_P450"/>
    <property type="match status" value="1"/>
</dbReference>
<evidence type="ECO:0000313" key="10">
    <source>
        <dbReference type="Proteomes" id="UP000192342"/>
    </source>
</evidence>
<comment type="caution">
    <text evidence="9">The sequence shown here is derived from an EMBL/GenBank/DDBJ whole genome shotgun (WGS) entry which is preliminary data.</text>
</comment>
<reference evidence="9 10" key="1">
    <citation type="submission" date="2013-04" db="EMBL/GenBank/DDBJ databases">
        <title>Oceanococcus atlanticus 22II-S10r2 Genome Sequencing.</title>
        <authorList>
            <person name="Lai Q."/>
            <person name="Li G."/>
            <person name="Shao Z."/>
        </authorList>
    </citation>
    <scope>NUCLEOTIDE SEQUENCE [LARGE SCALE GENOMIC DNA]</scope>
    <source>
        <strain evidence="9 10">22II-S10r2</strain>
    </source>
</reference>
<dbReference type="Pfam" id="PF00067">
    <property type="entry name" value="p450"/>
    <property type="match status" value="1"/>
</dbReference>
<name>A0A1Y1SGY4_9GAMM</name>
<evidence type="ECO:0000256" key="5">
    <source>
        <dbReference type="ARBA" id="ARBA00023002"/>
    </source>
</evidence>
<dbReference type="SUPFAM" id="SSF48264">
    <property type="entry name" value="Cytochrome P450"/>
    <property type="match status" value="1"/>
</dbReference>
<dbReference type="Gene3D" id="1.10.630.10">
    <property type="entry name" value="Cytochrome P450"/>
    <property type="match status" value="1"/>
</dbReference>
<dbReference type="Proteomes" id="UP000192342">
    <property type="component" value="Unassembled WGS sequence"/>
</dbReference>
<dbReference type="GO" id="GO:0005506">
    <property type="term" value="F:iron ion binding"/>
    <property type="evidence" value="ECO:0007669"/>
    <property type="project" value="InterPro"/>
</dbReference>
<comment type="similarity">
    <text evidence="2">Belongs to the cytochrome P450 family.</text>
</comment>